<dbReference type="InterPro" id="IPR023006">
    <property type="entry name" value="YchJ-like"/>
</dbReference>
<evidence type="ECO:0000259" key="2">
    <source>
        <dbReference type="Pfam" id="PF17775"/>
    </source>
</evidence>
<dbReference type="HAMAP" id="MF_00612">
    <property type="entry name" value="UPF0225"/>
    <property type="match status" value="1"/>
</dbReference>
<dbReference type="InterPro" id="IPR048469">
    <property type="entry name" value="YchJ-like_M"/>
</dbReference>
<evidence type="ECO:0000313" key="3">
    <source>
        <dbReference type="EMBL" id="GMA19035.1"/>
    </source>
</evidence>
<dbReference type="EMBL" id="BSUJ01000001">
    <property type="protein sequence ID" value="GMA19035.1"/>
    <property type="molecule type" value="Genomic_DNA"/>
</dbReference>
<dbReference type="SUPFAM" id="SSF54427">
    <property type="entry name" value="NTF2-like"/>
    <property type="match status" value="1"/>
</dbReference>
<protein>
    <recommendedName>
        <fullName evidence="1">UPF0225 protein GCM10025862_10560</fullName>
    </recommendedName>
</protein>
<dbReference type="Pfam" id="PF17775">
    <property type="entry name" value="YchJ_M-like"/>
    <property type="match status" value="1"/>
</dbReference>
<gene>
    <name evidence="3" type="ORF">GCM10025862_10560</name>
</gene>
<dbReference type="Proteomes" id="UP001157109">
    <property type="component" value="Unassembled WGS sequence"/>
</dbReference>
<sequence>MSGGAAFGLAPAARSGECPCGSGRPLSVCCRPIHLGQREAATPEELMRSRYTAFALGDADYLLRSWDPLAAPGDLRLDHEREWVGLRVLRSAGGAAGLAGAGGSAGRDDDTGVVEYQADSVVAGRRHRLHEIARFRRHHGRWVYVDGDFPD</sequence>
<dbReference type="InterPro" id="IPR032710">
    <property type="entry name" value="NTF2-like_dom_sf"/>
</dbReference>
<name>A0ABQ6HN53_9MICO</name>
<organism evidence="3 4">
    <name type="scientific">Arsenicicoccus piscis</name>
    <dbReference type="NCBI Taxonomy" id="673954"/>
    <lineage>
        <taxon>Bacteria</taxon>
        <taxon>Bacillati</taxon>
        <taxon>Actinomycetota</taxon>
        <taxon>Actinomycetes</taxon>
        <taxon>Micrococcales</taxon>
        <taxon>Intrasporangiaceae</taxon>
        <taxon>Arsenicicoccus</taxon>
    </lineage>
</organism>
<evidence type="ECO:0000313" key="4">
    <source>
        <dbReference type="Proteomes" id="UP001157109"/>
    </source>
</evidence>
<dbReference type="Gene3D" id="3.10.450.50">
    <property type="match status" value="1"/>
</dbReference>
<dbReference type="RefSeq" id="WP_241442533.1">
    <property type="nucleotide sequence ID" value="NZ_BSUJ01000001.1"/>
</dbReference>
<accession>A0ABQ6HN53</accession>
<comment type="caution">
    <text evidence="3">The sequence shown here is derived from an EMBL/GenBank/DDBJ whole genome shotgun (WGS) entry which is preliminary data.</text>
</comment>
<evidence type="ECO:0000256" key="1">
    <source>
        <dbReference type="HAMAP-Rule" id="MF_00612"/>
    </source>
</evidence>
<feature type="domain" description="YchJ-like middle NTF2-like" evidence="2">
    <location>
        <begin position="42"/>
        <end position="147"/>
    </location>
</feature>
<proteinExistence type="inferred from homology"/>
<keyword evidence="4" id="KW-1185">Reference proteome</keyword>
<comment type="similarity">
    <text evidence="1">Belongs to the UPF0225 family.</text>
</comment>
<reference evidence="4" key="1">
    <citation type="journal article" date="2019" name="Int. J. Syst. Evol. Microbiol.">
        <title>The Global Catalogue of Microorganisms (GCM) 10K type strain sequencing project: providing services to taxonomists for standard genome sequencing and annotation.</title>
        <authorList>
            <consortium name="The Broad Institute Genomics Platform"/>
            <consortium name="The Broad Institute Genome Sequencing Center for Infectious Disease"/>
            <person name="Wu L."/>
            <person name="Ma J."/>
        </authorList>
    </citation>
    <scope>NUCLEOTIDE SEQUENCE [LARGE SCALE GENOMIC DNA]</scope>
    <source>
        <strain evidence="4">NBRC 105830</strain>
    </source>
</reference>